<dbReference type="RefSeq" id="WP_105247653.1">
    <property type="nucleotide sequence ID" value="NZ_PSZM01000046.1"/>
</dbReference>
<feature type="domain" description="GTP cyclohydrolase II" evidence="15">
    <location>
        <begin position="217"/>
        <end position="372"/>
    </location>
</feature>
<dbReference type="EC" id="4.1.99.12" evidence="7 14"/>
<evidence type="ECO:0000256" key="7">
    <source>
        <dbReference type="ARBA" id="ARBA00012153"/>
    </source>
</evidence>
<comment type="cofactor">
    <cofactor evidence="2">
        <name>Mn(2+)</name>
        <dbReference type="ChEBI" id="CHEBI:29035"/>
    </cofactor>
</comment>
<dbReference type="OrthoDB" id="9793111at2"/>
<dbReference type="FunFam" id="3.90.870.10:FF:000001">
    <property type="entry name" value="Riboflavin biosynthesis protein RibBA"/>
    <property type="match status" value="1"/>
</dbReference>
<dbReference type="GO" id="GO:0000287">
    <property type="term" value="F:magnesium ion binding"/>
    <property type="evidence" value="ECO:0007669"/>
    <property type="project" value="UniProtKB-UniRule"/>
</dbReference>
<evidence type="ECO:0000313" key="17">
    <source>
        <dbReference type="Proteomes" id="UP000238042"/>
    </source>
</evidence>
<comment type="cofactor">
    <cofactor evidence="14">
        <name>Mg(2+)</name>
        <dbReference type="ChEBI" id="CHEBI:18420"/>
    </cofactor>
    <cofactor evidence="14">
        <name>Mn(2+)</name>
        <dbReference type="ChEBI" id="CHEBI:29035"/>
    </cofactor>
    <text evidence="14">Binds 2 divalent metal cations per subunit. Magnesium or manganese.</text>
</comment>
<evidence type="ECO:0000256" key="2">
    <source>
        <dbReference type="ARBA" id="ARBA00001936"/>
    </source>
</evidence>
<dbReference type="PIRSF" id="PIRSF001259">
    <property type="entry name" value="RibA"/>
    <property type="match status" value="1"/>
</dbReference>
<feature type="binding site" evidence="14">
    <location>
        <begin position="32"/>
        <end position="33"/>
    </location>
    <ligand>
        <name>D-ribulose 5-phosphate</name>
        <dbReference type="ChEBI" id="CHEBI:58121"/>
    </ligand>
</feature>
<evidence type="ECO:0000256" key="1">
    <source>
        <dbReference type="ARBA" id="ARBA00000141"/>
    </source>
</evidence>
<dbReference type="AlphaFoldDB" id="A0A2S8A7F3"/>
<evidence type="ECO:0000256" key="9">
    <source>
        <dbReference type="ARBA" id="ARBA00022619"/>
    </source>
</evidence>
<feature type="binding site" evidence="14">
    <location>
        <position position="33"/>
    </location>
    <ligand>
        <name>Mg(2+)</name>
        <dbReference type="ChEBI" id="CHEBI:18420"/>
        <label>1</label>
    </ligand>
</feature>
<gene>
    <name evidence="14 16" type="primary">ribB</name>
    <name evidence="16" type="ORF">C4S77_11405</name>
</gene>
<keyword evidence="13 14" id="KW-0456">Lyase</keyword>
<dbReference type="InterPro" id="IPR036144">
    <property type="entry name" value="RibA-like_sf"/>
</dbReference>
<dbReference type="InterPro" id="IPR000422">
    <property type="entry name" value="DHBP_synthase_RibB"/>
</dbReference>
<comment type="caution">
    <text evidence="16">The sequence shown here is derived from an EMBL/GenBank/DDBJ whole genome shotgun (WGS) entry which is preliminary data.</text>
</comment>
<dbReference type="GO" id="GO:0030145">
    <property type="term" value="F:manganese ion binding"/>
    <property type="evidence" value="ECO:0007669"/>
    <property type="project" value="UniProtKB-UniRule"/>
</dbReference>
<protein>
    <recommendedName>
        <fullName evidence="8 14">3,4-dihydroxy-2-butanone 4-phosphate synthase</fullName>
        <shortName evidence="14">DHBP synthase</shortName>
        <ecNumber evidence="7 14">4.1.99.12</ecNumber>
    </recommendedName>
</protein>
<accession>A0A2S8A7F3</accession>
<keyword evidence="10 14" id="KW-0479">Metal-binding</keyword>
<name>A0A2S8A7F3_9FLAO</name>
<evidence type="ECO:0000256" key="13">
    <source>
        <dbReference type="ARBA" id="ARBA00023239"/>
    </source>
</evidence>
<evidence type="ECO:0000256" key="14">
    <source>
        <dbReference type="HAMAP-Rule" id="MF_00180"/>
    </source>
</evidence>
<evidence type="ECO:0000256" key="5">
    <source>
        <dbReference type="ARBA" id="ARBA00005520"/>
    </source>
</evidence>
<evidence type="ECO:0000256" key="6">
    <source>
        <dbReference type="ARBA" id="ARBA00008976"/>
    </source>
</evidence>
<dbReference type="SUPFAM" id="SSF55821">
    <property type="entry name" value="YrdC/RibB"/>
    <property type="match status" value="1"/>
</dbReference>
<dbReference type="Proteomes" id="UP000238042">
    <property type="component" value="Unassembled WGS sequence"/>
</dbReference>
<dbReference type="GO" id="GO:0005829">
    <property type="term" value="C:cytosol"/>
    <property type="evidence" value="ECO:0007669"/>
    <property type="project" value="TreeGrafter"/>
</dbReference>
<organism evidence="16 17">
    <name type="scientific">Apibacter adventoris</name>
    <dbReference type="NCBI Taxonomy" id="1679466"/>
    <lineage>
        <taxon>Bacteria</taxon>
        <taxon>Pseudomonadati</taxon>
        <taxon>Bacteroidota</taxon>
        <taxon>Flavobacteriia</taxon>
        <taxon>Flavobacteriales</taxon>
        <taxon>Weeksellaceae</taxon>
        <taxon>Apibacter</taxon>
    </lineage>
</organism>
<proteinExistence type="inferred from homology"/>
<feature type="binding site" evidence="14">
    <location>
        <position position="37"/>
    </location>
    <ligand>
        <name>D-ribulose 5-phosphate</name>
        <dbReference type="ChEBI" id="CHEBI:58121"/>
    </ligand>
</feature>
<evidence type="ECO:0000256" key="3">
    <source>
        <dbReference type="ARBA" id="ARBA00002284"/>
    </source>
</evidence>
<dbReference type="SUPFAM" id="SSF142695">
    <property type="entry name" value="RibA-like"/>
    <property type="match status" value="1"/>
</dbReference>
<evidence type="ECO:0000313" key="16">
    <source>
        <dbReference type="EMBL" id="PQL90489.1"/>
    </source>
</evidence>
<dbReference type="Pfam" id="PF00925">
    <property type="entry name" value="GTP_cyclohydro2"/>
    <property type="match status" value="1"/>
</dbReference>
<keyword evidence="11 14" id="KW-0460">Magnesium</keyword>
<comment type="function">
    <text evidence="3 14">Catalyzes the conversion of D-ribulose 5-phosphate to formate and 3,4-dihydroxy-2-butanone 4-phosphate.</text>
</comment>
<dbReference type="Gene3D" id="3.40.50.10990">
    <property type="entry name" value="GTP cyclohydrolase II"/>
    <property type="match status" value="1"/>
</dbReference>
<dbReference type="InterPro" id="IPR017945">
    <property type="entry name" value="DHBP_synth_RibB-like_a/b_dom"/>
</dbReference>
<feature type="binding site" evidence="14">
    <location>
        <position position="149"/>
    </location>
    <ligand>
        <name>Mg(2+)</name>
        <dbReference type="ChEBI" id="CHEBI:18420"/>
        <label>2</label>
    </ligand>
</feature>
<dbReference type="Pfam" id="PF00926">
    <property type="entry name" value="DHBP_synthase"/>
    <property type="match status" value="1"/>
</dbReference>
<dbReference type="EMBL" id="PSZM01000046">
    <property type="protein sequence ID" value="PQL90489.1"/>
    <property type="molecule type" value="Genomic_DNA"/>
</dbReference>
<comment type="catalytic activity">
    <reaction evidence="1 14">
        <text>D-ribulose 5-phosphate = (2S)-2-hydroxy-3-oxobutyl phosphate + formate + H(+)</text>
        <dbReference type="Rhea" id="RHEA:18457"/>
        <dbReference type="ChEBI" id="CHEBI:15378"/>
        <dbReference type="ChEBI" id="CHEBI:15740"/>
        <dbReference type="ChEBI" id="CHEBI:58121"/>
        <dbReference type="ChEBI" id="CHEBI:58830"/>
        <dbReference type="EC" id="4.1.99.12"/>
    </reaction>
</comment>
<feature type="binding site" evidence="14">
    <location>
        <begin position="146"/>
        <end position="150"/>
    </location>
    <ligand>
        <name>D-ribulose 5-phosphate</name>
        <dbReference type="ChEBI" id="CHEBI:58121"/>
    </ligand>
</feature>
<dbReference type="PANTHER" id="PTHR21327:SF18">
    <property type="entry name" value="3,4-DIHYDROXY-2-BUTANONE 4-PHOSPHATE SYNTHASE"/>
    <property type="match status" value="1"/>
</dbReference>
<sequence length="376" mass="41565">MITTDVKINTIPEALEDLKQGKVIIVVDDENRENEGDFIAAASTMTAETINFITQYGRGLVCVPLTYERAEKLDLNFMVEKNTDPKKTAFTVSVDLLGHGVTTGISASDRAKTIQALADENMLPKDFARPGHIFPLIAKKGGVLKRDGHTEAAVDLLNLASLPSTGVLIEIMNEDGSMARLPELAKVAEKFNLKIITIEDLIAYRLRNDTLIEKIDDSLLETHYGKLRLVSYKDKTNDQIHFALIKGVFKEGETIPVRVQALNTYTDLFKNLALGEENTLSKTMQQINKEGKGAAIFINNPNKDKIIENHLSEIKDYISGKNNKLFINSDQRNLGIGAQIIKNLGIKKINILSSTPGKTITLNSGYGIEIIKETLL</sequence>
<evidence type="ECO:0000259" key="15">
    <source>
        <dbReference type="Pfam" id="PF00925"/>
    </source>
</evidence>
<evidence type="ECO:0000256" key="10">
    <source>
        <dbReference type="ARBA" id="ARBA00022723"/>
    </source>
</evidence>
<dbReference type="Gene3D" id="3.90.870.10">
    <property type="entry name" value="DHBP synthase"/>
    <property type="match status" value="1"/>
</dbReference>
<comment type="pathway">
    <text evidence="4 14">Cofactor biosynthesis; riboflavin biosynthesis; 2-hydroxy-3-oxobutyl phosphate from D-ribulose 5-phosphate: step 1/1.</text>
</comment>
<keyword evidence="17" id="KW-1185">Reference proteome</keyword>
<dbReference type="GO" id="GO:0003935">
    <property type="term" value="F:GTP cyclohydrolase II activity"/>
    <property type="evidence" value="ECO:0007669"/>
    <property type="project" value="TreeGrafter"/>
</dbReference>
<feature type="site" description="Essential for catalytic activity" evidence="14">
    <location>
        <position position="132"/>
    </location>
</feature>
<comment type="similarity">
    <text evidence="6">In the C-terminal section; belongs to the GTP cyclohydrolase II family.</text>
</comment>
<evidence type="ECO:0000256" key="4">
    <source>
        <dbReference type="ARBA" id="ARBA00004904"/>
    </source>
</evidence>
<dbReference type="HAMAP" id="MF_00180">
    <property type="entry name" value="RibB"/>
    <property type="match status" value="1"/>
</dbReference>
<comment type="similarity">
    <text evidence="14">Belongs to the DHBP synthase family.</text>
</comment>
<evidence type="ECO:0000256" key="12">
    <source>
        <dbReference type="ARBA" id="ARBA00023211"/>
    </source>
</evidence>
<reference evidence="16 17" key="1">
    <citation type="submission" date="2018-02" db="EMBL/GenBank/DDBJ databases">
        <title>Genome sequences of Apibacter spp., gut symbionts of Asian honey bees.</title>
        <authorList>
            <person name="Kwong W.K."/>
            <person name="Steele M.I."/>
            <person name="Moran N.A."/>
        </authorList>
    </citation>
    <scope>NUCLEOTIDE SEQUENCE [LARGE SCALE GENOMIC DNA]</scope>
    <source>
        <strain evidence="17">wkB301</strain>
    </source>
</reference>
<dbReference type="NCBIfam" id="TIGR00506">
    <property type="entry name" value="ribB"/>
    <property type="match status" value="1"/>
</dbReference>
<keyword evidence="9 14" id="KW-0686">Riboflavin biosynthesis</keyword>
<comment type="similarity">
    <text evidence="5">In the N-terminal section; belongs to the DHBP synthase family.</text>
</comment>
<evidence type="ECO:0000256" key="11">
    <source>
        <dbReference type="ARBA" id="ARBA00022842"/>
    </source>
</evidence>
<dbReference type="PANTHER" id="PTHR21327">
    <property type="entry name" value="GTP CYCLOHYDROLASE II-RELATED"/>
    <property type="match status" value="1"/>
</dbReference>
<dbReference type="GO" id="GO:0009231">
    <property type="term" value="P:riboflavin biosynthetic process"/>
    <property type="evidence" value="ECO:0007669"/>
    <property type="project" value="UniProtKB-UniRule"/>
</dbReference>
<evidence type="ECO:0000256" key="8">
    <source>
        <dbReference type="ARBA" id="ARBA00018836"/>
    </source>
</evidence>
<feature type="binding site" evidence="14">
    <location>
        <position position="33"/>
    </location>
    <ligand>
        <name>Mg(2+)</name>
        <dbReference type="ChEBI" id="CHEBI:18420"/>
        <label>2</label>
    </ligand>
</feature>
<dbReference type="UniPathway" id="UPA00275">
    <property type="reaction ID" value="UER00399"/>
</dbReference>
<comment type="subunit">
    <text evidence="14">Homodimer.</text>
</comment>
<keyword evidence="12 14" id="KW-0464">Manganese</keyword>
<feature type="site" description="Essential for catalytic activity" evidence="14">
    <location>
        <position position="170"/>
    </location>
</feature>
<dbReference type="GO" id="GO:0008686">
    <property type="term" value="F:3,4-dihydroxy-2-butanone-4-phosphate synthase activity"/>
    <property type="evidence" value="ECO:0007669"/>
    <property type="project" value="UniProtKB-UniRule"/>
</dbReference>
<dbReference type="InterPro" id="IPR032677">
    <property type="entry name" value="GTP_cyclohydro_II"/>
</dbReference>